<dbReference type="InterPro" id="IPR003593">
    <property type="entry name" value="AAA+_ATPase"/>
</dbReference>
<evidence type="ECO:0000259" key="4">
    <source>
        <dbReference type="PROSITE" id="PS50893"/>
    </source>
</evidence>
<proteinExistence type="inferred from homology"/>
<dbReference type="GO" id="GO:0016887">
    <property type="term" value="F:ATP hydrolysis activity"/>
    <property type="evidence" value="ECO:0007669"/>
    <property type="project" value="InterPro"/>
</dbReference>
<dbReference type="PANTHER" id="PTHR24220:SF689">
    <property type="entry name" value="LIPOPROTEIN-RELEASING SYSTEM ATP-BINDING PROTEIN LOLD"/>
    <property type="match status" value="1"/>
</dbReference>
<dbReference type="GO" id="GO:0005524">
    <property type="term" value="F:ATP binding"/>
    <property type="evidence" value="ECO:0007669"/>
    <property type="project" value="UniProtKB-KW"/>
</dbReference>
<keyword evidence="3 5" id="KW-0067">ATP-binding</keyword>
<dbReference type="InterPro" id="IPR027417">
    <property type="entry name" value="P-loop_NTPase"/>
</dbReference>
<dbReference type="SMART" id="SM00382">
    <property type="entry name" value="AAA"/>
    <property type="match status" value="1"/>
</dbReference>
<gene>
    <name evidence="5" type="ORF">F6W70_11840</name>
</gene>
<organism evidence="5 6">
    <name type="scientific">Microbacterium maritypicum</name>
    <name type="common">Microbacterium liquefaciens</name>
    <dbReference type="NCBI Taxonomy" id="33918"/>
    <lineage>
        <taxon>Bacteria</taxon>
        <taxon>Bacillati</taxon>
        <taxon>Actinomycetota</taxon>
        <taxon>Actinomycetes</taxon>
        <taxon>Micrococcales</taxon>
        <taxon>Microbacteriaceae</taxon>
        <taxon>Microbacterium</taxon>
    </lineage>
</organism>
<dbReference type="GO" id="GO:0022857">
    <property type="term" value="F:transmembrane transporter activity"/>
    <property type="evidence" value="ECO:0007669"/>
    <property type="project" value="TreeGrafter"/>
</dbReference>
<name>A0AAD3X2S5_MICMQ</name>
<evidence type="ECO:0000256" key="1">
    <source>
        <dbReference type="ARBA" id="ARBA00005417"/>
    </source>
</evidence>
<dbReference type="AlphaFoldDB" id="A0AAD3X2S5"/>
<dbReference type="Gene3D" id="3.40.50.300">
    <property type="entry name" value="P-loop containing nucleotide triphosphate hydrolases"/>
    <property type="match status" value="1"/>
</dbReference>
<dbReference type="EMBL" id="WAAQ01000002">
    <property type="protein sequence ID" value="KAB1883317.1"/>
    <property type="molecule type" value="Genomic_DNA"/>
</dbReference>
<dbReference type="Proteomes" id="UP000436027">
    <property type="component" value="Unassembled WGS sequence"/>
</dbReference>
<dbReference type="RefSeq" id="WP_055869444.1">
    <property type="nucleotide sequence ID" value="NZ_BAAAIN010000001.1"/>
</dbReference>
<dbReference type="PANTHER" id="PTHR24220">
    <property type="entry name" value="IMPORT ATP-BINDING PROTEIN"/>
    <property type="match status" value="1"/>
</dbReference>
<protein>
    <submittedName>
        <fullName evidence="5">ATP-binding cassette domain-containing protein</fullName>
    </submittedName>
</protein>
<sequence length="204" mass="21207">MLQAEDVSYRYPGSARGISHVNLQAHAGRVTALVGPSGSGKSTILACLASVLRPDSGRVTWNGTDTSAAGSRALITQNSSLFEDLSLWENVALAFGPPRRASKRRAVAVLEGLGMHELADSAPSALSLGQRQRAAIAAAIAQDADVILADEPTGSLDEANGRRVMAALRTIADRGSAVLIATHDPQVMKLVDAVVTLESEGGEL</sequence>
<comment type="similarity">
    <text evidence="1">Belongs to the ABC transporter superfamily.</text>
</comment>
<evidence type="ECO:0000313" key="6">
    <source>
        <dbReference type="Proteomes" id="UP000436027"/>
    </source>
</evidence>
<keyword evidence="2" id="KW-0547">Nucleotide-binding</keyword>
<dbReference type="InterPro" id="IPR017871">
    <property type="entry name" value="ABC_transporter-like_CS"/>
</dbReference>
<accession>A0AAD3X2S5</accession>
<dbReference type="Pfam" id="PF00005">
    <property type="entry name" value="ABC_tran"/>
    <property type="match status" value="1"/>
</dbReference>
<dbReference type="InterPro" id="IPR015854">
    <property type="entry name" value="ABC_transpr_LolD-like"/>
</dbReference>
<evidence type="ECO:0000256" key="2">
    <source>
        <dbReference type="ARBA" id="ARBA00022741"/>
    </source>
</evidence>
<dbReference type="SUPFAM" id="SSF52540">
    <property type="entry name" value="P-loop containing nucleoside triphosphate hydrolases"/>
    <property type="match status" value="1"/>
</dbReference>
<dbReference type="GO" id="GO:0005886">
    <property type="term" value="C:plasma membrane"/>
    <property type="evidence" value="ECO:0007669"/>
    <property type="project" value="TreeGrafter"/>
</dbReference>
<dbReference type="InterPro" id="IPR003439">
    <property type="entry name" value="ABC_transporter-like_ATP-bd"/>
</dbReference>
<evidence type="ECO:0000256" key="3">
    <source>
        <dbReference type="ARBA" id="ARBA00022840"/>
    </source>
</evidence>
<evidence type="ECO:0000313" key="5">
    <source>
        <dbReference type="EMBL" id="KAB1883317.1"/>
    </source>
</evidence>
<reference evidence="5 6" key="1">
    <citation type="submission" date="2019-09" db="EMBL/GenBank/DDBJ databases">
        <title>Whole genome sequencing of Microbacterium maritypicum.</title>
        <authorList>
            <person name="Lenchi N."/>
        </authorList>
    </citation>
    <scope>NUCLEOTIDE SEQUENCE [LARGE SCALE GENOMIC DNA]</scope>
    <source>
        <strain evidence="5 6">DSM 12512</strain>
    </source>
</reference>
<comment type="caution">
    <text evidence="5">The sequence shown here is derived from an EMBL/GenBank/DDBJ whole genome shotgun (WGS) entry which is preliminary data.</text>
</comment>
<dbReference type="PROSITE" id="PS00211">
    <property type="entry name" value="ABC_TRANSPORTER_1"/>
    <property type="match status" value="1"/>
</dbReference>
<feature type="domain" description="ABC transporter" evidence="4">
    <location>
        <begin position="2"/>
        <end position="204"/>
    </location>
</feature>
<dbReference type="PROSITE" id="PS50893">
    <property type="entry name" value="ABC_TRANSPORTER_2"/>
    <property type="match status" value="1"/>
</dbReference>